<gene>
    <name evidence="1" type="ORF">ACFO9E_25665</name>
</gene>
<reference evidence="2" key="1">
    <citation type="journal article" date="2019" name="Int. J. Syst. Evol. Microbiol.">
        <title>The Global Catalogue of Microorganisms (GCM) 10K type strain sequencing project: providing services to taxonomists for standard genome sequencing and annotation.</title>
        <authorList>
            <consortium name="The Broad Institute Genomics Platform"/>
            <consortium name="The Broad Institute Genome Sequencing Center for Infectious Disease"/>
            <person name="Wu L."/>
            <person name="Ma J."/>
        </authorList>
    </citation>
    <scope>NUCLEOTIDE SEQUENCE [LARGE SCALE GENOMIC DNA]</scope>
    <source>
        <strain evidence="2">CGMCC 4.7139</strain>
    </source>
</reference>
<organism evidence="1 2">
    <name type="scientific">Streptomyces maoxianensis</name>
    <dbReference type="NCBI Taxonomy" id="1459942"/>
    <lineage>
        <taxon>Bacteria</taxon>
        <taxon>Bacillati</taxon>
        <taxon>Actinomycetota</taxon>
        <taxon>Actinomycetes</taxon>
        <taxon>Kitasatosporales</taxon>
        <taxon>Streptomycetaceae</taxon>
        <taxon>Streptomyces</taxon>
    </lineage>
</organism>
<name>A0ABV9GDB3_9ACTN</name>
<evidence type="ECO:0000313" key="2">
    <source>
        <dbReference type="Proteomes" id="UP001595993"/>
    </source>
</evidence>
<protein>
    <submittedName>
        <fullName evidence="1">Uncharacterized protein</fullName>
    </submittedName>
</protein>
<dbReference type="EMBL" id="JBHSFE010000021">
    <property type="protein sequence ID" value="MFC4611153.1"/>
    <property type="molecule type" value="Genomic_DNA"/>
</dbReference>
<keyword evidence="2" id="KW-1185">Reference proteome</keyword>
<evidence type="ECO:0000313" key="1">
    <source>
        <dbReference type="EMBL" id="MFC4611153.1"/>
    </source>
</evidence>
<dbReference type="Proteomes" id="UP001595993">
    <property type="component" value="Unassembled WGS sequence"/>
</dbReference>
<sequence>MNERQAQPALTADGTGTEITRTDCRKCGTEVYGIEGRYACPLCGWVNDWSEGHKALPEAHEDPDYPGAK</sequence>
<accession>A0ABV9GDB3</accession>
<proteinExistence type="predicted"/>
<comment type="caution">
    <text evidence="1">The sequence shown here is derived from an EMBL/GenBank/DDBJ whole genome shotgun (WGS) entry which is preliminary data.</text>
</comment>
<dbReference type="RefSeq" id="WP_381199917.1">
    <property type="nucleotide sequence ID" value="NZ_JBHSFE010000021.1"/>
</dbReference>